<dbReference type="EMBL" id="CP013065">
    <property type="protein sequence ID" value="ALM13490.1"/>
    <property type="molecule type" value="Genomic_DNA"/>
</dbReference>
<accession>A0A0S1SM31</accession>
<feature type="signal peptide" evidence="1">
    <location>
        <begin position="1"/>
        <end position="19"/>
    </location>
</feature>
<name>A0A0S1SR69_9BACT</name>
<reference evidence="2 3" key="2">
    <citation type="journal article" date="2016" name="PeerJ">
        <title>Analysis of five complete genome sequences for members of the class Peribacteria in the recently recognized Peregrinibacteria bacterial phylum.</title>
        <authorList>
            <person name="Anantharaman K."/>
            <person name="Brown C.T."/>
            <person name="Burstein D."/>
            <person name="Castelle C.J."/>
            <person name="Probst A.J."/>
            <person name="Thomas B.C."/>
            <person name="Williams K.H."/>
            <person name="Banfield J.F."/>
        </authorList>
    </citation>
    <scope>NUCLEOTIDE SEQUENCE [LARGE SCALE GENOMIC DNA]</scope>
    <source>
        <strain evidence="2">RIFOXYD1_FULL_PER-ii_59_16</strain>
    </source>
</reference>
<sequence length="219" mass="24419">MRRFLPYVFLLLTLTGCGASTVQLKALVTAEDPTLRSQWLEAGKRVIERRLSRWENGPDPQVTVEELSDGSVLFSFRTQNTEARETMTQELLTPFSLRVMLASTDDTGDLFVEEQGWFNDTGLTQAHILWTESAADQDGKGVVRLVFSEEGRALLRDVFQKNPAGILGLFVRDKLMSKMQIESSEPKEEITITGIPVPDLAAIFADDVNVGTHITFSLP</sequence>
<keyword evidence="1" id="KW-0732">Signal</keyword>
<evidence type="ECO:0000313" key="2">
    <source>
        <dbReference type="EMBL" id="ALM13490.1"/>
    </source>
</evidence>
<evidence type="ECO:0008006" key="4">
    <source>
        <dbReference type="Google" id="ProtNLM"/>
    </source>
</evidence>
<feature type="chain" id="PRO_5009797878" description="Lipoprotein" evidence="1">
    <location>
        <begin position="20"/>
        <end position="219"/>
    </location>
</feature>
<dbReference type="KEGG" id="prf:PeribacterA2_0820"/>
<evidence type="ECO:0000313" key="3">
    <source>
        <dbReference type="Proteomes" id="UP000069135"/>
    </source>
</evidence>
<dbReference type="Gene3D" id="3.30.1360.200">
    <property type="match status" value="1"/>
</dbReference>
<dbReference type="PROSITE" id="PS51257">
    <property type="entry name" value="PROKAR_LIPOPROTEIN"/>
    <property type="match status" value="1"/>
</dbReference>
<dbReference type="Proteomes" id="UP000069135">
    <property type="component" value="Chromosome"/>
</dbReference>
<reference evidence="3" key="1">
    <citation type="submission" date="2015-10" db="EMBL/GenBank/DDBJ databases">
        <title>Analysis of five complete genome sequences for members of the class Peribacteria in the recently recognized Peregrinibacteria bacterial phylum.</title>
        <authorList>
            <person name="Anantharaman K."/>
            <person name="Brown C.T."/>
            <person name="Burstein D."/>
            <person name="Castelle C.J."/>
            <person name="Probst A.J."/>
            <person name="Thomas B.C."/>
            <person name="Williams K.H."/>
            <person name="Banfield J.F."/>
        </authorList>
    </citation>
    <scope>NUCLEOTIDE SEQUENCE [LARGE SCALE GENOMIC DNA]</scope>
</reference>
<gene>
    <name evidence="2" type="ORF">PeribacterD1_0821</name>
</gene>
<dbReference type="STRING" id="1735162.PeribacterB2_0822"/>
<proteinExistence type="predicted"/>
<accession>A0A0S1SYS8</accession>
<protein>
    <recommendedName>
        <fullName evidence="4">Lipoprotein</fullName>
    </recommendedName>
</protein>
<accession>A0A0S1SIH2</accession>
<evidence type="ECO:0000256" key="1">
    <source>
        <dbReference type="SAM" id="SignalP"/>
    </source>
</evidence>
<dbReference type="AlphaFoldDB" id="A0A0S1SR69"/>
<organism evidence="2 3">
    <name type="scientific">Candidatus Peribacter riflensis</name>
    <dbReference type="NCBI Taxonomy" id="1735162"/>
    <lineage>
        <taxon>Bacteria</taxon>
        <taxon>Candidatus Peregrinibacteriota</taxon>
        <taxon>Candidatus Peribacteria</taxon>
        <taxon>Candidatus Peribacterales</taxon>
        <taxon>Candidatus Peribacteraceae</taxon>
        <taxon>Candidatus Peribacter</taxon>
    </lineage>
</organism>
<accession>A0A0S1SR69</accession>
<accession>A0A0S1SLB9</accession>